<evidence type="ECO:0000313" key="1">
    <source>
        <dbReference type="EMBL" id="VDM40515.1"/>
    </source>
</evidence>
<dbReference type="Proteomes" id="UP000050794">
    <property type="component" value="Unassembled WGS sequence"/>
</dbReference>
<protein>
    <submittedName>
        <fullName evidence="3">Secreted protein</fullName>
    </submittedName>
</protein>
<dbReference type="AlphaFoldDB" id="A0A183UL24"/>
<dbReference type="EMBL" id="UYWY01020104">
    <property type="protein sequence ID" value="VDM40515.1"/>
    <property type="molecule type" value="Genomic_DNA"/>
</dbReference>
<evidence type="ECO:0000313" key="2">
    <source>
        <dbReference type="Proteomes" id="UP000050794"/>
    </source>
</evidence>
<gene>
    <name evidence="1" type="ORF">TCNE_LOCUS9194</name>
</gene>
<keyword evidence="2" id="KW-1185">Reference proteome</keyword>
<proteinExistence type="predicted"/>
<organism evidence="2 3">
    <name type="scientific">Toxocara canis</name>
    <name type="common">Canine roundworm</name>
    <dbReference type="NCBI Taxonomy" id="6265"/>
    <lineage>
        <taxon>Eukaryota</taxon>
        <taxon>Metazoa</taxon>
        <taxon>Ecdysozoa</taxon>
        <taxon>Nematoda</taxon>
        <taxon>Chromadorea</taxon>
        <taxon>Rhabditida</taxon>
        <taxon>Spirurina</taxon>
        <taxon>Ascaridomorpha</taxon>
        <taxon>Ascaridoidea</taxon>
        <taxon>Toxocaridae</taxon>
        <taxon>Toxocara</taxon>
    </lineage>
</organism>
<reference evidence="3" key="1">
    <citation type="submission" date="2016-06" db="UniProtKB">
        <authorList>
            <consortium name="WormBaseParasite"/>
        </authorList>
    </citation>
    <scope>IDENTIFICATION</scope>
</reference>
<accession>A0A183UL24</accession>
<evidence type="ECO:0000313" key="3">
    <source>
        <dbReference type="WBParaSite" id="TCNE_0000919401-mRNA-1"/>
    </source>
</evidence>
<dbReference type="WBParaSite" id="TCNE_0000919401-mRNA-1">
    <property type="protein sequence ID" value="TCNE_0000919401-mRNA-1"/>
    <property type="gene ID" value="TCNE_0000919401"/>
</dbReference>
<reference evidence="1 2" key="2">
    <citation type="submission" date="2018-11" db="EMBL/GenBank/DDBJ databases">
        <authorList>
            <consortium name="Pathogen Informatics"/>
        </authorList>
    </citation>
    <scope>NUCLEOTIDE SEQUENCE [LARGE SCALE GENOMIC DNA]</scope>
</reference>
<sequence length="207" mass="22989">MDAGTRQRKVPKCGELIERCVYVETVARSRNVAGARLGTQRRGCTTRSRSSPSSIAAAALCASLIAVRPTVYRAIVGAQRAARRAQPRTTIYAPTDQQPMPLSVFRFLSLFTPLTWMRDVRRRSRNIRSEETIKLKPSASVQPTIACHRIAFVTHISQPRRFISTRNDNPASYYLDNSAAEFKDVPPLLPEQIISTGTSLAVMLLSS</sequence>
<name>A0A183UL24_TOXCA</name>